<comment type="caution">
    <text evidence="2">The sequence shown here is derived from an EMBL/GenBank/DDBJ whole genome shotgun (WGS) entry which is preliminary data.</text>
</comment>
<name>A0A9P1MBA8_9PEZI</name>
<dbReference type="Proteomes" id="UP000838763">
    <property type="component" value="Unassembled WGS sequence"/>
</dbReference>
<dbReference type="AlphaFoldDB" id="A0A9P1MBA8"/>
<evidence type="ECO:0000313" key="2">
    <source>
        <dbReference type="EMBL" id="CAI4215349.1"/>
    </source>
</evidence>
<proteinExistence type="predicted"/>
<accession>A0A9P1MBA8</accession>
<protein>
    <submittedName>
        <fullName evidence="2">Uncharacterized protein</fullName>
    </submittedName>
</protein>
<reference evidence="2" key="1">
    <citation type="submission" date="2022-11" db="EMBL/GenBank/DDBJ databases">
        <authorList>
            <person name="Scott C."/>
            <person name="Bruce N."/>
        </authorList>
    </citation>
    <scope>NUCLEOTIDE SEQUENCE</scope>
</reference>
<feature type="region of interest" description="Disordered" evidence="1">
    <location>
        <begin position="173"/>
        <end position="235"/>
    </location>
</feature>
<evidence type="ECO:0000256" key="1">
    <source>
        <dbReference type="SAM" id="MobiDB-lite"/>
    </source>
</evidence>
<keyword evidence="3" id="KW-1185">Reference proteome</keyword>
<sequence length="281" mass="30988">MAHSGRTGRRFLWQNKGLDFYVSLLADQYWQVTALDAILVWLQEETANVESHLLNSEFTKTILSSFSTNKLNSFDSNLLEPLLKLVRLSPSIAASLAVPEMLAGISQRLGHKKPVVRLNLCVLSASSSMPSLMSTIQRLADKDSAVLVRNLASELVKLRVGLEPFPDVLAAPTVIPNSPVPSSRRPGSGNRRNNSYTPPGLHVSMSVPPTPSHANPRHRPSISTSGGAYIEGRSDRNSAKSQWRCLCGSERSLEWKRVQQWQLVDPGQKPFAADVFILLKI</sequence>
<evidence type="ECO:0000313" key="3">
    <source>
        <dbReference type="Proteomes" id="UP000838763"/>
    </source>
</evidence>
<dbReference type="EMBL" id="CALLCH030000012">
    <property type="protein sequence ID" value="CAI4215349.1"/>
    <property type="molecule type" value="Genomic_DNA"/>
</dbReference>
<gene>
    <name evidence="2" type="ORF">PPNO1_LOCUS5062</name>
</gene>
<feature type="compositionally biased region" description="Low complexity" evidence="1">
    <location>
        <begin position="176"/>
        <end position="195"/>
    </location>
</feature>
<organism evidence="2 3">
    <name type="scientific">Parascedosporium putredinis</name>
    <dbReference type="NCBI Taxonomy" id="1442378"/>
    <lineage>
        <taxon>Eukaryota</taxon>
        <taxon>Fungi</taxon>
        <taxon>Dikarya</taxon>
        <taxon>Ascomycota</taxon>
        <taxon>Pezizomycotina</taxon>
        <taxon>Sordariomycetes</taxon>
        <taxon>Hypocreomycetidae</taxon>
        <taxon>Microascales</taxon>
        <taxon>Microascaceae</taxon>
        <taxon>Parascedosporium</taxon>
    </lineage>
</organism>
<dbReference type="OrthoDB" id="8693905at2759"/>